<sequence length="366" mass="42765">MVLPDLNCTPPAGEEAHDDDNMIQEEDENMLQEDDNMLQEEATSTVQIHRQRKSMTDEQRYAVYMALRTLNLARGGKFKRNDKKDVAQIFQVGVQHIRKIWMTAERQISLGQEVDVSNRRKGRCGRKGKDDALNKIPTVPLNRRSTLRSLACQLAVSHTTLYKKLKLRKIRRHSNRLKPFLKEKNRRERIKFCLSMLDETTLAVPRPKFIGMHNIVHIDEKWFYMTKMNRNYYLLPQEDDPVRTVRNKNCIGKVMFLTAVARPRFDTEGNVTFSGKIGVWPFVQEIPAARRSEYRARGTMEIKSVNVNRQVMRRYMIEKVVPGIKEVWPVDDINAILIQQDNAKTHILPGIQSLQKLWLLLVWTLK</sequence>
<dbReference type="Gene3D" id="3.30.420.10">
    <property type="entry name" value="Ribonuclease H-like superfamily/Ribonuclease H"/>
    <property type="match status" value="1"/>
</dbReference>
<reference evidence="3" key="2">
    <citation type="submission" date="2020-10" db="EMBL/GenBank/DDBJ databases">
        <authorList>
            <person name="Scholz U."/>
            <person name="Mascher M."/>
            <person name="Fiebig A."/>
        </authorList>
    </citation>
    <scope>NUCLEOTIDE SEQUENCE [LARGE SCALE GENOMIC DNA]</scope>
    <source>
        <strain evidence="3">cv. Morex</strain>
    </source>
</reference>
<dbReference type="Pfam" id="PF24964">
    <property type="entry name" value="DUF7769"/>
    <property type="match status" value="1"/>
</dbReference>
<dbReference type="InterPro" id="IPR056671">
    <property type="entry name" value="DUF7769"/>
</dbReference>
<feature type="domain" description="DUF7769" evidence="2">
    <location>
        <begin position="55"/>
        <end position="109"/>
    </location>
</feature>
<dbReference type="PANTHER" id="PTHR47169:SF2">
    <property type="entry name" value="OS01G0541250 PROTEIN"/>
    <property type="match status" value="1"/>
</dbReference>
<proteinExistence type="predicted"/>
<dbReference type="PANTHER" id="PTHR47169">
    <property type="entry name" value="OS01G0541250 PROTEIN"/>
    <property type="match status" value="1"/>
</dbReference>
<dbReference type="Gramene" id="HORVU.MOREX.r3.1HG0068760.1">
    <property type="protein sequence ID" value="HORVU.MOREX.r3.1HG0068760.1.CDS1"/>
    <property type="gene ID" value="HORVU.MOREX.r3.1HG0068760"/>
</dbReference>
<evidence type="ECO:0000313" key="3">
    <source>
        <dbReference type="EnsemblPlants" id="HORVU.MOREX.r3.1HG0068760.1.CDS1"/>
    </source>
</evidence>
<reference evidence="3" key="3">
    <citation type="submission" date="2022-01" db="UniProtKB">
        <authorList>
            <consortium name="EnsemblPlants"/>
        </authorList>
    </citation>
    <scope>IDENTIFICATION</scope>
    <source>
        <strain evidence="3">subsp. vulgare</strain>
    </source>
</reference>
<feature type="region of interest" description="Disordered" evidence="1">
    <location>
        <begin position="1"/>
        <end position="20"/>
    </location>
</feature>
<reference evidence="4" key="1">
    <citation type="journal article" date="2012" name="Nature">
        <title>A physical, genetic and functional sequence assembly of the barley genome.</title>
        <authorList>
            <consortium name="The International Barley Genome Sequencing Consortium"/>
            <person name="Mayer K.F."/>
            <person name="Waugh R."/>
            <person name="Brown J.W."/>
            <person name="Schulman A."/>
            <person name="Langridge P."/>
            <person name="Platzer M."/>
            <person name="Fincher G.B."/>
            <person name="Muehlbauer G.J."/>
            <person name="Sato K."/>
            <person name="Close T.J."/>
            <person name="Wise R.P."/>
            <person name="Stein N."/>
        </authorList>
    </citation>
    <scope>NUCLEOTIDE SEQUENCE [LARGE SCALE GENOMIC DNA]</scope>
    <source>
        <strain evidence="4">cv. Morex</strain>
    </source>
</reference>
<dbReference type="AlphaFoldDB" id="A0A8I6WVM1"/>
<dbReference type="EnsemblPlants" id="HORVU.MOREX.r3.1HG0068760.1">
    <property type="protein sequence ID" value="HORVU.MOREX.r3.1HG0068760.1.CDS1"/>
    <property type="gene ID" value="HORVU.MOREX.r3.1HG0068760"/>
</dbReference>
<evidence type="ECO:0000256" key="1">
    <source>
        <dbReference type="SAM" id="MobiDB-lite"/>
    </source>
</evidence>
<protein>
    <recommendedName>
        <fullName evidence="2">DUF7769 domain-containing protein</fullName>
    </recommendedName>
</protein>
<dbReference type="GO" id="GO:0003676">
    <property type="term" value="F:nucleic acid binding"/>
    <property type="evidence" value="ECO:0007669"/>
    <property type="project" value="InterPro"/>
</dbReference>
<accession>A0A8I6WVM1</accession>
<evidence type="ECO:0000259" key="2">
    <source>
        <dbReference type="Pfam" id="PF24964"/>
    </source>
</evidence>
<dbReference type="InterPro" id="IPR036397">
    <property type="entry name" value="RNaseH_sf"/>
</dbReference>
<evidence type="ECO:0000313" key="4">
    <source>
        <dbReference type="Proteomes" id="UP000011116"/>
    </source>
</evidence>
<dbReference type="Proteomes" id="UP000011116">
    <property type="component" value="Chromosome 1H"/>
</dbReference>
<name>A0A8I6WVM1_HORVV</name>
<organism evidence="3 4">
    <name type="scientific">Hordeum vulgare subsp. vulgare</name>
    <name type="common">Domesticated barley</name>
    <dbReference type="NCBI Taxonomy" id="112509"/>
    <lineage>
        <taxon>Eukaryota</taxon>
        <taxon>Viridiplantae</taxon>
        <taxon>Streptophyta</taxon>
        <taxon>Embryophyta</taxon>
        <taxon>Tracheophyta</taxon>
        <taxon>Spermatophyta</taxon>
        <taxon>Magnoliopsida</taxon>
        <taxon>Liliopsida</taxon>
        <taxon>Poales</taxon>
        <taxon>Poaceae</taxon>
        <taxon>BOP clade</taxon>
        <taxon>Pooideae</taxon>
        <taxon>Triticodae</taxon>
        <taxon>Triticeae</taxon>
        <taxon>Hordeinae</taxon>
        <taxon>Hordeum</taxon>
    </lineage>
</organism>
<keyword evidence="4" id="KW-1185">Reference proteome</keyword>